<feature type="domain" description="Integrase catalytic" evidence="2">
    <location>
        <begin position="120"/>
        <end position="283"/>
    </location>
</feature>
<sequence length="283" mass="32572">MDSALFLELVDCFKDKYSVSLICKCMGVARATYYRWRKKDFTKTELEEKVVAICEQLKFRVGYRTVTGLLKNDGLQVDPKTVQRIMQKYNTQCRIKPKRAKKMKGESHLVVPNLLEQNFNASAPNQKWVTDITYLPFGESMLYLSTILDLYNNEVIAYKVSGTQNAQLVLDTLKLACQKRNTAGTIIHSDQGAQYTSRAFQVTTRENGIITSMSRKGNCFDNAVIESFHSSLKSEEFYPLAGVRLTNAIVQQKVEDYMYYYNYIRPFQKLNCHSPIEYRTMAA</sequence>
<dbReference type="Gene3D" id="3.30.420.10">
    <property type="entry name" value="Ribonuclease H-like superfamily/Ribonuclease H"/>
    <property type="match status" value="1"/>
</dbReference>
<dbReference type="InterPro" id="IPR025948">
    <property type="entry name" value="HTH-like_dom"/>
</dbReference>
<evidence type="ECO:0000259" key="2">
    <source>
        <dbReference type="PROSITE" id="PS50994"/>
    </source>
</evidence>
<dbReference type="Proteomes" id="UP000525923">
    <property type="component" value="Unassembled WGS sequence"/>
</dbReference>
<protein>
    <submittedName>
        <fullName evidence="3">Transposase InsO family protein</fullName>
    </submittedName>
</protein>
<dbReference type="PANTHER" id="PTHR46889">
    <property type="entry name" value="TRANSPOSASE INSF FOR INSERTION SEQUENCE IS3B-RELATED"/>
    <property type="match status" value="1"/>
</dbReference>
<keyword evidence="4" id="KW-1185">Reference proteome</keyword>
<dbReference type="SUPFAM" id="SSF53098">
    <property type="entry name" value="Ribonuclease H-like"/>
    <property type="match status" value="1"/>
</dbReference>
<dbReference type="InterPro" id="IPR050900">
    <property type="entry name" value="Transposase_IS3/IS150/IS904"/>
</dbReference>
<dbReference type="NCBIfam" id="NF033516">
    <property type="entry name" value="transpos_IS3"/>
    <property type="match status" value="1"/>
</dbReference>
<dbReference type="InterPro" id="IPR012337">
    <property type="entry name" value="RNaseH-like_sf"/>
</dbReference>
<evidence type="ECO:0000313" key="4">
    <source>
        <dbReference type="Proteomes" id="UP000525923"/>
    </source>
</evidence>
<dbReference type="AlphaFoldDB" id="A0A7W8CVC1"/>
<comment type="function">
    <text evidence="1">Involved in the transposition of the insertion sequence.</text>
</comment>
<accession>A0A7W8CVC1</accession>
<dbReference type="EMBL" id="JACHHE010000021">
    <property type="protein sequence ID" value="MBB5181996.1"/>
    <property type="molecule type" value="Genomic_DNA"/>
</dbReference>
<comment type="caution">
    <text evidence="3">The sequence shown here is derived from an EMBL/GenBank/DDBJ whole genome shotgun (WGS) entry which is preliminary data.</text>
</comment>
<evidence type="ECO:0000256" key="1">
    <source>
        <dbReference type="ARBA" id="ARBA00002286"/>
    </source>
</evidence>
<proteinExistence type="predicted"/>
<name>A0A7W8CVC1_9BACL</name>
<dbReference type="Pfam" id="PF00665">
    <property type="entry name" value="rve"/>
    <property type="match status" value="1"/>
</dbReference>
<dbReference type="InterPro" id="IPR001584">
    <property type="entry name" value="Integrase_cat-core"/>
</dbReference>
<reference evidence="3 4" key="1">
    <citation type="submission" date="2020-08" db="EMBL/GenBank/DDBJ databases">
        <title>Genomic Encyclopedia of Type Strains, Phase IV (KMG-IV): sequencing the most valuable type-strain genomes for metagenomic binning, comparative biology and taxonomic classification.</title>
        <authorList>
            <person name="Goeker M."/>
        </authorList>
    </citation>
    <scope>NUCLEOTIDE SEQUENCE [LARGE SCALE GENOMIC DNA]</scope>
    <source>
        <strain evidence="3 4">DSM 15895</strain>
    </source>
</reference>
<dbReference type="GO" id="GO:0015074">
    <property type="term" value="P:DNA integration"/>
    <property type="evidence" value="ECO:0007669"/>
    <property type="project" value="InterPro"/>
</dbReference>
<gene>
    <name evidence="3" type="ORF">HNQ44_003478</name>
</gene>
<dbReference type="Pfam" id="PF13333">
    <property type="entry name" value="rve_2"/>
    <property type="match status" value="1"/>
</dbReference>
<dbReference type="Pfam" id="PF13276">
    <property type="entry name" value="HTH_21"/>
    <property type="match status" value="1"/>
</dbReference>
<dbReference type="InterPro" id="IPR036397">
    <property type="entry name" value="RNaseH_sf"/>
</dbReference>
<dbReference type="PROSITE" id="PS50994">
    <property type="entry name" value="INTEGRASE"/>
    <property type="match status" value="1"/>
</dbReference>
<organism evidence="3 4">
    <name type="scientific">Planococcus koreensis</name>
    <dbReference type="NCBI Taxonomy" id="112331"/>
    <lineage>
        <taxon>Bacteria</taxon>
        <taxon>Bacillati</taxon>
        <taxon>Bacillota</taxon>
        <taxon>Bacilli</taxon>
        <taxon>Bacillales</taxon>
        <taxon>Caryophanaceae</taxon>
        <taxon>Planococcus</taxon>
    </lineage>
</organism>
<dbReference type="GO" id="GO:0003676">
    <property type="term" value="F:nucleic acid binding"/>
    <property type="evidence" value="ECO:0007669"/>
    <property type="project" value="InterPro"/>
</dbReference>
<dbReference type="PANTHER" id="PTHR46889:SF4">
    <property type="entry name" value="TRANSPOSASE INSO FOR INSERTION SEQUENCE ELEMENT IS911B-RELATED"/>
    <property type="match status" value="1"/>
</dbReference>
<dbReference type="InterPro" id="IPR048020">
    <property type="entry name" value="Transpos_IS3"/>
</dbReference>
<evidence type="ECO:0000313" key="3">
    <source>
        <dbReference type="EMBL" id="MBB5181996.1"/>
    </source>
</evidence>